<accession>A0A835VCX0</accession>
<evidence type="ECO:0000313" key="3">
    <source>
        <dbReference type="Proteomes" id="UP000636800"/>
    </source>
</evidence>
<gene>
    <name evidence="2" type="ORF">HPP92_005124</name>
</gene>
<feature type="compositionally biased region" description="Basic residues" evidence="1">
    <location>
        <begin position="93"/>
        <end position="110"/>
    </location>
</feature>
<feature type="compositionally biased region" description="Basic residues" evidence="1">
    <location>
        <begin position="53"/>
        <end position="74"/>
    </location>
</feature>
<comment type="caution">
    <text evidence="2">The sequence shown here is derived from an EMBL/GenBank/DDBJ whole genome shotgun (WGS) entry which is preliminary data.</text>
</comment>
<keyword evidence="3" id="KW-1185">Reference proteome</keyword>
<dbReference type="AlphaFoldDB" id="A0A835VCX0"/>
<dbReference type="Proteomes" id="UP000636800">
    <property type="component" value="Chromosome 2"/>
</dbReference>
<name>A0A835VCX0_VANPL</name>
<sequence length="110" mass="13454">MASRRNVKSFYFLYRRQQWRHKPPKEMKSAWMRQPFRQAIGLMHLHASEGERSRRRTSQKLWRMPRRPLCRRRTQQQGSGQHQRDSYECPGHLPRRRHESANAHHSKAIK</sequence>
<proteinExistence type="predicted"/>
<organism evidence="2 3">
    <name type="scientific">Vanilla planifolia</name>
    <name type="common">Vanilla</name>
    <dbReference type="NCBI Taxonomy" id="51239"/>
    <lineage>
        <taxon>Eukaryota</taxon>
        <taxon>Viridiplantae</taxon>
        <taxon>Streptophyta</taxon>
        <taxon>Embryophyta</taxon>
        <taxon>Tracheophyta</taxon>
        <taxon>Spermatophyta</taxon>
        <taxon>Magnoliopsida</taxon>
        <taxon>Liliopsida</taxon>
        <taxon>Asparagales</taxon>
        <taxon>Orchidaceae</taxon>
        <taxon>Vanilloideae</taxon>
        <taxon>Vanilleae</taxon>
        <taxon>Vanilla</taxon>
    </lineage>
</organism>
<evidence type="ECO:0000256" key="1">
    <source>
        <dbReference type="SAM" id="MobiDB-lite"/>
    </source>
</evidence>
<reference evidence="2 3" key="1">
    <citation type="journal article" date="2020" name="Nat. Food">
        <title>A phased Vanilla planifolia genome enables genetic improvement of flavour and production.</title>
        <authorList>
            <person name="Hasing T."/>
            <person name="Tang H."/>
            <person name="Brym M."/>
            <person name="Khazi F."/>
            <person name="Huang T."/>
            <person name="Chambers A.H."/>
        </authorList>
    </citation>
    <scope>NUCLEOTIDE SEQUENCE [LARGE SCALE GENOMIC DNA]</scope>
    <source>
        <tissue evidence="2">Leaf</tissue>
    </source>
</reference>
<feature type="region of interest" description="Disordered" evidence="1">
    <location>
        <begin position="45"/>
        <end position="110"/>
    </location>
</feature>
<dbReference type="EMBL" id="JADCNL010000002">
    <property type="protein sequence ID" value="KAG0491726.1"/>
    <property type="molecule type" value="Genomic_DNA"/>
</dbReference>
<evidence type="ECO:0000313" key="2">
    <source>
        <dbReference type="EMBL" id="KAG0491726.1"/>
    </source>
</evidence>
<dbReference type="OrthoDB" id="1909326at2759"/>
<protein>
    <submittedName>
        <fullName evidence="2">Uncharacterized protein</fullName>
    </submittedName>
</protein>